<organism evidence="4 5">
    <name type="scientific">Sphingomonas desiccabilis</name>
    <dbReference type="NCBI Taxonomy" id="429134"/>
    <lineage>
        <taxon>Bacteria</taxon>
        <taxon>Pseudomonadati</taxon>
        <taxon>Pseudomonadota</taxon>
        <taxon>Alphaproteobacteria</taxon>
        <taxon>Sphingomonadales</taxon>
        <taxon>Sphingomonadaceae</taxon>
        <taxon>Sphingomonas</taxon>
    </lineage>
</organism>
<dbReference type="SUPFAM" id="SSF53850">
    <property type="entry name" value="Periplasmic binding protein-like II"/>
    <property type="match status" value="1"/>
</dbReference>
<dbReference type="EMBL" id="SDPT01000002">
    <property type="protein sequence ID" value="RXZ31471.1"/>
    <property type="molecule type" value="Genomic_DNA"/>
</dbReference>
<dbReference type="InterPro" id="IPR015168">
    <property type="entry name" value="SsuA/THI5"/>
</dbReference>
<evidence type="ECO:0000313" key="5">
    <source>
        <dbReference type="Proteomes" id="UP000292347"/>
    </source>
</evidence>
<feature type="chain" id="PRO_5020871351" evidence="2">
    <location>
        <begin position="27"/>
        <end position="345"/>
    </location>
</feature>
<sequence length="345" mass="37662">MTTRMIRLLRTLLLLVVAGATQPALAETPPKVIRVSAIGAPGQRIATSYMGILQAQGLLEKEFARDGVRIQWLVLDGAGPAQNEAIANGLTDFANYGILPNIIGRGRGLRTRILASYGYSNSYVIARPDLPIRSVRDLKGRTIGVDVGHVPHLALTRLLAENGVASGDVRIVAMKTPDALAALAARRIDATIGPVNLLSLVEQRKAQLVFSSKGRKTEATNIGAFVVADDFARRYPETTKRVAKAYLRAVHWAAQPANRERYLAFVARASNTPLALVRQDNAGEQIRDKANPLPVLAYRNRVAAAATFSLEQKLVRKPVDTRGWVDARFIVAAAHELGQLRYWPR</sequence>
<evidence type="ECO:0000256" key="1">
    <source>
        <dbReference type="ARBA" id="ARBA00010742"/>
    </source>
</evidence>
<keyword evidence="2" id="KW-0732">Signal</keyword>
<evidence type="ECO:0000256" key="2">
    <source>
        <dbReference type="SAM" id="SignalP"/>
    </source>
</evidence>
<dbReference type="AlphaFoldDB" id="A0A4Q2ISW2"/>
<protein>
    <submittedName>
        <fullName evidence="4">Transporter substrate-binding domain-containing protein</fullName>
    </submittedName>
</protein>
<name>A0A4Q2ISW2_9SPHN</name>
<dbReference type="Proteomes" id="UP000292347">
    <property type="component" value="Unassembled WGS sequence"/>
</dbReference>
<dbReference type="SMART" id="SM00062">
    <property type="entry name" value="PBPb"/>
    <property type="match status" value="1"/>
</dbReference>
<reference evidence="4 5" key="1">
    <citation type="submission" date="2019-01" db="EMBL/GenBank/DDBJ databases">
        <title>Sphingomonas mucosissima sp. nov. and Sphingomonas desiccabilis sp. nov., from biological soil crusts in the Colorado Plateau, USA.</title>
        <authorList>
            <person name="Zhu D."/>
        </authorList>
    </citation>
    <scope>NUCLEOTIDE SEQUENCE [LARGE SCALE GENOMIC DNA]</scope>
    <source>
        <strain evidence="4 5">CP1D</strain>
    </source>
</reference>
<feature type="signal peptide" evidence="2">
    <location>
        <begin position="1"/>
        <end position="26"/>
    </location>
</feature>
<gene>
    <name evidence="4" type="ORF">EO081_09495</name>
</gene>
<dbReference type="PANTHER" id="PTHR30024:SF21">
    <property type="entry name" value="ABC TRANSPORTER SUBSTRATE-BINDING PROTEIN"/>
    <property type="match status" value="1"/>
</dbReference>
<dbReference type="PANTHER" id="PTHR30024">
    <property type="entry name" value="ALIPHATIC SULFONATES-BINDING PROTEIN-RELATED"/>
    <property type="match status" value="1"/>
</dbReference>
<feature type="domain" description="Solute-binding protein family 3/N-terminal" evidence="3">
    <location>
        <begin position="44"/>
        <end position="266"/>
    </location>
</feature>
<dbReference type="OrthoDB" id="6522570at2"/>
<dbReference type="InterPro" id="IPR001638">
    <property type="entry name" value="Solute-binding_3/MltF_N"/>
</dbReference>
<dbReference type="Gene3D" id="3.40.190.10">
    <property type="entry name" value="Periplasmic binding protein-like II"/>
    <property type="match status" value="2"/>
</dbReference>
<evidence type="ECO:0000313" key="4">
    <source>
        <dbReference type="EMBL" id="RXZ31471.1"/>
    </source>
</evidence>
<accession>A0A4Q2ISW2</accession>
<comment type="similarity">
    <text evidence="1">Belongs to the bacterial solute-binding protein SsuA/TauA family.</text>
</comment>
<proteinExistence type="inferred from homology"/>
<evidence type="ECO:0000259" key="3">
    <source>
        <dbReference type="SMART" id="SM00062"/>
    </source>
</evidence>
<keyword evidence="5" id="KW-1185">Reference proteome</keyword>
<dbReference type="Pfam" id="PF09084">
    <property type="entry name" value="NMT1"/>
    <property type="match status" value="1"/>
</dbReference>
<comment type="caution">
    <text evidence="4">The sequence shown here is derived from an EMBL/GenBank/DDBJ whole genome shotgun (WGS) entry which is preliminary data.</text>
</comment>